<dbReference type="InterPro" id="IPR050313">
    <property type="entry name" value="Carb_Metab_HTH_regulators"/>
</dbReference>
<keyword evidence="3" id="KW-0804">Transcription</keyword>
<proteinExistence type="predicted"/>
<keyword evidence="1" id="KW-0805">Transcription regulation</keyword>
<sequence length="275" mass="29798">MAKPSTSLLKRRLDIAEIVRKQGEIKVDDLADMLGVSGVTIRNDLNYLEQQGYLKRSFGGAIYTAQQGGAPVREREPVASDKALETEMARQLAALTAGNEILFLDVGPILRKSIPFLAEHEALSLVFNDLHHVTFTSEFLCGEHVLLGGKLSSSGDSTEGDIAIASLRQHQPDRALIVVDYVGENGIISVTSEARAQLLSALLAVCPQVIAVIPHRPVYGETRFAVGNLQQLAGVVTPQVVAAEYHTRLQAAGMTNSYTNNECLTWLNPALQNVK</sequence>
<dbReference type="RefSeq" id="WP_129035364.1">
    <property type="nucleotide sequence ID" value="NZ_CBCYIZ010000009.1"/>
</dbReference>
<accession>A0ABY3P8B1</accession>
<evidence type="ECO:0000313" key="6">
    <source>
        <dbReference type="Proteomes" id="UP000323910"/>
    </source>
</evidence>
<dbReference type="SMART" id="SM00420">
    <property type="entry name" value="HTH_DEOR"/>
    <property type="match status" value="1"/>
</dbReference>
<organism evidence="5 6">
    <name type="scientific">Lelliottia nimipressuralis</name>
    <dbReference type="NCBI Taxonomy" id="69220"/>
    <lineage>
        <taxon>Bacteria</taxon>
        <taxon>Pseudomonadati</taxon>
        <taxon>Pseudomonadota</taxon>
        <taxon>Gammaproteobacteria</taxon>
        <taxon>Enterobacterales</taxon>
        <taxon>Enterobacteriaceae</taxon>
        <taxon>Lelliottia</taxon>
    </lineage>
</organism>
<feature type="domain" description="HTH deoR-type" evidence="4">
    <location>
        <begin position="8"/>
        <end position="63"/>
    </location>
</feature>
<evidence type="ECO:0000313" key="5">
    <source>
        <dbReference type="EMBL" id="TYT35654.1"/>
    </source>
</evidence>
<reference evidence="5 6" key="1">
    <citation type="submission" date="2019-08" db="EMBL/GenBank/DDBJ databases">
        <title>The draft genome of Lelliottia nimipressuralis strain CICC 24156.</title>
        <authorList>
            <person name="Wu W."/>
            <person name="Feng Y."/>
            <person name="Zong Z."/>
        </authorList>
    </citation>
    <scope>NUCLEOTIDE SEQUENCE [LARGE SCALE GENOMIC DNA]</scope>
    <source>
        <strain evidence="5 6">CICC 24156</strain>
    </source>
</reference>
<dbReference type="Pfam" id="PF00455">
    <property type="entry name" value="DeoRC"/>
    <property type="match status" value="1"/>
</dbReference>
<dbReference type="PANTHER" id="PTHR30363">
    <property type="entry name" value="HTH-TYPE TRANSCRIPTIONAL REGULATOR SRLR-RELATED"/>
    <property type="match status" value="1"/>
</dbReference>
<evidence type="ECO:0000256" key="2">
    <source>
        <dbReference type="ARBA" id="ARBA00023125"/>
    </source>
</evidence>
<dbReference type="InterPro" id="IPR036388">
    <property type="entry name" value="WH-like_DNA-bd_sf"/>
</dbReference>
<dbReference type="InterPro" id="IPR018356">
    <property type="entry name" value="Tscrpt_reg_HTH_DeoR_CS"/>
</dbReference>
<dbReference type="PROSITE" id="PS00894">
    <property type="entry name" value="HTH_DEOR_1"/>
    <property type="match status" value="1"/>
</dbReference>
<dbReference type="SMART" id="SM01134">
    <property type="entry name" value="DeoRC"/>
    <property type="match status" value="1"/>
</dbReference>
<evidence type="ECO:0000259" key="4">
    <source>
        <dbReference type="PROSITE" id="PS51000"/>
    </source>
</evidence>
<protein>
    <submittedName>
        <fullName evidence="5">DeoR/GlpR transcriptional regulator</fullName>
    </submittedName>
</protein>
<evidence type="ECO:0000256" key="3">
    <source>
        <dbReference type="ARBA" id="ARBA00023163"/>
    </source>
</evidence>
<dbReference type="Proteomes" id="UP000323910">
    <property type="component" value="Unassembled WGS sequence"/>
</dbReference>
<keyword evidence="2" id="KW-0238">DNA-binding</keyword>
<gene>
    <name evidence="5" type="ORF">FZO59_00755</name>
</gene>
<keyword evidence="6" id="KW-1185">Reference proteome</keyword>
<dbReference type="Gene3D" id="1.10.10.10">
    <property type="entry name" value="Winged helix-like DNA-binding domain superfamily/Winged helix DNA-binding domain"/>
    <property type="match status" value="1"/>
</dbReference>
<dbReference type="EMBL" id="VTFR01000001">
    <property type="protein sequence ID" value="TYT35654.1"/>
    <property type="molecule type" value="Genomic_DNA"/>
</dbReference>
<dbReference type="PRINTS" id="PR00037">
    <property type="entry name" value="HTHLACR"/>
</dbReference>
<name>A0ABY3P8B1_9ENTR</name>
<dbReference type="InterPro" id="IPR036390">
    <property type="entry name" value="WH_DNA-bd_sf"/>
</dbReference>
<dbReference type="Pfam" id="PF08220">
    <property type="entry name" value="HTH_DeoR"/>
    <property type="match status" value="1"/>
</dbReference>
<comment type="caution">
    <text evidence="5">The sequence shown here is derived from an EMBL/GenBank/DDBJ whole genome shotgun (WGS) entry which is preliminary data.</text>
</comment>
<dbReference type="PROSITE" id="PS51000">
    <property type="entry name" value="HTH_DEOR_2"/>
    <property type="match status" value="1"/>
</dbReference>
<dbReference type="PANTHER" id="PTHR30363:SF44">
    <property type="entry name" value="AGA OPERON TRANSCRIPTIONAL REPRESSOR-RELATED"/>
    <property type="match status" value="1"/>
</dbReference>
<evidence type="ECO:0000256" key="1">
    <source>
        <dbReference type="ARBA" id="ARBA00023015"/>
    </source>
</evidence>
<dbReference type="SUPFAM" id="SSF46785">
    <property type="entry name" value="Winged helix' DNA-binding domain"/>
    <property type="match status" value="1"/>
</dbReference>
<dbReference type="InterPro" id="IPR001034">
    <property type="entry name" value="DeoR_HTH"/>
</dbReference>
<dbReference type="InterPro" id="IPR014036">
    <property type="entry name" value="DeoR-like_C"/>
</dbReference>